<reference evidence="4" key="2">
    <citation type="submission" date="2020-04" db="EMBL/GenBank/DDBJ databases">
        <authorList>
            <consortium name="NCBI Genome Project"/>
        </authorList>
    </citation>
    <scope>NUCLEOTIDE SEQUENCE</scope>
    <source>
        <strain evidence="4">CBS 342.82</strain>
    </source>
</reference>
<dbReference type="RefSeq" id="XP_033461658.1">
    <property type="nucleotide sequence ID" value="XM_033600461.1"/>
</dbReference>
<feature type="non-terminal residue" evidence="4">
    <location>
        <position position="191"/>
    </location>
</feature>
<reference evidence="4" key="1">
    <citation type="submission" date="2020-01" db="EMBL/GenBank/DDBJ databases">
        <authorList>
            <consortium name="DOE Joint Genome Institute"/>
            <person name="Haridas S."/>
            <person name="Albert R."/>
            <person name="Binder M."/>
            <person name="Bloem J."/>
            <person name="Labutti K."/>
            <person name="Salamov A."/>
            <person name="Andreopoulos B."/>
            <person name="Baker S.E."/>
            <person name="Barry K."/>
            <person name="Bills G."/>
            <person name="Bluhm B.H."/>
            <person name="Cannon C."/>
            <person name="Castanera R."/>
            <person name="Culley D.E."/>
            <person name="Daum C."/>
            <person name="Ezra D."/>
            <person name="Gonzalez J.B."/>
            <person name="Henrissat B."/>
            <person name="Kuo A."/>
            <person name="Liang C."/>
            <person name="Lipzen A."/>
            <person name="Lutzoni F."/>
            <person name="Magnuson J."/>
            <person name="Mondo S."/>
            <person name="Nolan M."/>
            <person name="Ohm R."/>
            <person name="Pangilinan J."/>
            <person name="Park H.-J."/>
            <person name="Ramirez L."/>
            <person name="Alfaro M."/>
            <person name="Sun H."/>
            <person name="Tritt A."/>
            <person name="Yoshinaga Y."/>
            <person name="Zwiers L.-H."/>
            <person name="Turgeon B.G."/>
            <person name="Goodwin S.B."/>
            <person name="Spatafora J.W."/>
            <person name="Crous P.W."/>
            <person name="Grigoriev I.V."/>
        </authorList>
    </citation>
    <scope>NUCLEOTIDE SEQUENCE</scope>
    <source>
        <strain evidence="4">CBS 342.82</strain>
    </source>
</reference>
<evidence type="ECO:0000313" key="4">
    <source>
        <dbReference type="RefSeq" id="XP_033461658.1"/>
    </source>
</evidence>
<dbReference type="Proteomes" id="UP000504637">
    <property type="component" value="Unplaced"/>
</dbReference>
<dbReference type="OrthoDB" id="3926908at2759"/>
<protein>
    <submittedName>
        <fullName evidence="4">Uncharacterized protein</fullName>
    </submittedName>
</protein>
<evidence type="ECO:0000313" key="3">
    <source>
        <dbReference type="Proteomes" id="UP000504637"/>
    </source>
</evidence>
<keyword evidence="1" id="KW-0175">Coiled coil</keyword>
<reference evidence="4" key="3">
    <citation type="submission" date="2025-08" db="UniProtKB">
        <authorList>
            <consortium name="RefSeq"/>
        </authorList>
    </citation>
    <scope>IDENTIFICATION</scope>
    <source>
        <strain evidence="4">CBS 342.82</strain>
    </source>
</reference>
<feature type="non-terminal residue" evidence="4">
    <location>
        <position position="1"/>
    </location>
</feature>
<organism evidence="4">
    <name type="scientific">Dissoconium aciculare CBS 342.82</name>
    <dbReference type="NCBI Taxonomy" id="1314786"/>
    <lineage>
        <taxon>Eukaryota</taxon>
        <taxon>Fungi</taxon>
        <taxon>Dikarya</taxon>
        <taxon>Ascomycota</taxon>
        <taxon>Pezizomycotina</taxon>
        <taxon>Dothideomycetes</taxon>
        <taxon>Dothideomycetidae</taxon>
        <taxon>Mycosphaerellales</taxon>
        <taxon>Dissoconiaceae</taxon>
        <taxon>Dissoconium</taxon>
    </lineage>
</organism>
<keyword evidence="3" id="KW-1185">Reference proteome</keyword>
<sequence length="191" mass="21230">SNPPKANQPTPPQDDPPSTVYASYVSHDIKYNGAFEDSMMAVVLDESSSTPKRKGISPESTSPESLPVVNEEDLPLPLSDPRRKFTSPIPGVLLTHPGGYFEGGPGLDPEIDTFVEDFVERNAGISPTSSAAVLRSAVQQEVDQNMETLKERMEARRKAHERNEQIDKELKIMTDQHAMEMKINRKLAEER</sequence>
<dbReference type="AlphaFoldDB" id="A0A6J3MCR2"/>
<feature type="region of interest" description="Disordered" evidence="2">
    <location>
        <begin position="1"/>
        <end position="21"/>
    </location>
</feature>
<name>A0A6J3MCR2_9PEZI</name>
<evidence type="ECO:0000256" key="2">
    <source>
        <dbReference type="SAM" id="MobiDB-lite"/>
    </source>
</evidence>
<feature type="region of interest" description="Disordered" evidence="2">
    <location>
        <begin position="45"/>
        <end position="83"/>
    </location>
</feature>
<dbReference type="GeneID" id="54358261"/>
<proteinExistence type="predicted"/>
<feature type="coiled-coil region" evidence="1">
    <location>
        <begin position="143"/>
        <end position="176"/>
    </location>
</feature>
<accession>A0A6J3MCR2</accession>
<gene>
    <name evidence="4" type="ORF">K489DRAFT_302813</name>
</gene>
<evidence type="ECO:0000256" key="1">
    <source>
        <dbReference type="SAM" id="Coils"/>
    </source>
</evidence>